<accession>A0ABP1PU27</accession>
<name>A0ABP1PU27_9HEXA</name>
<organism evidence="3 4">
    <name type="scientific">Orchesella dallaii</name>
    <dbReference type="NCBI Taxonomy" id="48710"/>
    <lineage>
        <taxon>Eukaryota</taxon>
        <taxon>Metazoa</taxon>
        <taxon>Ecdysozoa</taxon>
        <taxon>Arthropoda</taxon>
        <taxon>Hexapoda</taxon>
        <taxon>Collembola</taxon>
        <taxon>Entomobryomorpha</taxon>
        <taxon>Entomobryoidea</taxon>
        <taxon>Orchesellidae</taxon>
        <taxon>Orchesellinae</taxon>
        <taxon>Orchesella</taxon>
    </lineage>
</organism>
<sequence>MALNPSKHFVLATTLVFMVALEFVDSNAWMACDLLCGRYMENELTSRVAPALSFSRPPPPPPLRPLPPRAESTKPIYKPSRPRPHRPIRPAFGRLPPPRIRG</sequence>
<feature type="compositionally biased region" description="Pro residues" evidence="1">
    <location>
        <begin position="56"/>
        <end position="68"/>
    </location>
</feature>
<keyword evidence="4" id="KW-1185">Reference proteome</keyword>
<dbReference type="EMBL" id="CAXLJM020000008">
    <property type="protein sequence ID" value="CAL8075427.1"/>
    <property type="molecule type" value="Genomic_DNA"/>
</dbReference>
<dbReference type="Proteomes" id="UP001642540">
    <property type="component" value="Unassembled WGS sequence"/>
</dbReference>
<evidence type="ECO:0000256" key="2">
    <source>
        <dbReference type="SAM" id="SignalP"/>
    </source>
</evidence>
<feature type="signal peptide" evidence="2">
    <location>
        <begin position="1"/>
        <end position="26"/>
    </location>
</feature>
<gene>
    <name evidence="3" type="ORF">ODALV1_LOCUS3170</name>
</gene>
<proteinExistence type="predicted"/>
<feature type="chain" id="PRO_5047043233" description="Secreted protein" evidence="2">
    <location>
        <begin position="27"/>
        <end position="102"/>
    </location>
</feature>
<evidence type="ECO:0000256" key="1">
    <source>
        <dbReference type="SAM" id="MobiDB-lite"/>
    </source>
</evidence>
<evidence type="ECO:0008006" key="5">
    <source>
        <dbReference type="Google" id="ProtNLM"/>
    </source>
</evidence>
<reference evidence="3 4" key="1">
    <citation type="submission" date="2024-08" db="EMBL/GenBank/DDBJ databases">
        <authorList>
            <person name="Cucini C."/>
            <person name="Frati F."/>
        </authorList>
    </citation>
    <scope>NUCLEOTIDE SEQUENCE [LARGE SCALE GENOMIC DNA]</scope>
</reference>
<evidence type="ECO:0000313" key="4">
    <source>
        <dbReference type="Proteomes" id="UP001642540"/>
    </source>
</evidence>
<protein>
    <recommendedName>
        <fullName evidence="5">Secreted protein</fullName>
    </recommendedName>
</protein>
<evidence type="ECO:0000313" key="3">
    <source>
        <dbReference type="EMBL" id="CAL8075427.1"/>
    </source>
</evidence>
<feature type="region of interest" description="Disordered" evidence="1">
    <location>
        <begin position="50"/>
        <end position="102"/>
    </location>
</feature>
<comment type="caution">
    <text evidence="3">The sequence shown here is derived from an EMBL/GenBank/DDBJ whole genome shotgun (WGS) entry which is preliminary data.</text>
</comment>
<keyword evidence="2" id="KW-0732">Signal</keyword>